<evidence type="ECO:0000259" key="4">
    <source>
        <dbReference type="PROSITE" id="PS50883"/>
    </source>
</evidence>
<dbReference type="Pfam" id="PF00990">
    <property type="entry name" value="GGDEF"/>
    <property type="match status" value="1"/>
</dbReference>
<keyword evidence="1" id="KW-0175">Coiled coil</keyword>
<dbReference type="Gene3D" id="3.20.20.450">
    <property type="entry name" value="EAL domain"/>
    <property type="match status" value="1"/>
</dbReference>
<protein>
    <submittedName>
        <fullName evidence="6">Signaling protein</fullName>
    </submittedName>
</protein>
<evidence type="ECO:0000313" key="7">
    <source>
        <dbReference type="Proteomes" id="UP000005707"/>
    </source>
</evidence>
<reference evidence="6 7" key="1">
    <citation type="journal article" date="2011" name="J. Bacteriol.">
        <title>Genome sequence of Haloplasma contractile, an unusual contractile bacterium from a deep-sea anoxic brine lake.</title>
        <authorList>
            <person name="Antunes A."/>
            <person name="Alam I."/>
            <person name="El Dorry H."/>
            <person name="Siam R."/>
            <person name="Robertson A."/>
            <person name="Bajic V.B."/>
            <person name="Stingl U."/>
        </authorList>
    </citation>
    <scope>NUCLEOTIDE SEQUENCE [LARGE SCALE GENOMIC DNA]</scope>
    <source>
        <strain evidence="6 7">SSD-17B</strain>
    </source>
</reference>
<dbReference type="InterPro" id="IPR052155">
    <property type="entry name" value="Biofilm_reg_signaling"/>
</dbReference>
<accession>F7PRI4</accession>
<dbReference type="NCBIfam" id="TIGR00229">
    <property type="entry name" value="sensory_box"/>
    <property type="match status" value="1"/>
</dbReference>
<dbReference type="EMBL" id="AFNU02000008">
    <property type="protein sequence ID" value="ERJ11689.1"/>
    <property type="molecule type" value="Genomic_DNA"/>
</dbReference>
<organism evidence="6 7">
    <name type="scientific">Haloplasma contractile SSD-17B</name>
    <dbReference type="NCBI Taxonomy" id="1033810"/>
    <lineage>
        <taxon>Bacteria</taxon>
        <taxon>Bacillati</taxon>
        <taxon>Mycoplasmatota</taxon>
        <taxon>Mollicutes</taxon>
        <taxon>Haloplasmatales</taxon>
        <taxon>Haloplasmataceae</taxon>
        <taxon>Haloplasma</taxon>
    </lineage>
</organism>
<dbReference type="PANTHER" id="PTHR44757:SF2">
    <property type="entry name" value="BIOFILM ARCHITECTURE MAINTENANCE PROTEIN MBAA"/>
    <property type="match status" value="1"/>
</dbReference>
<proteinExistence type="predicted"/>
<dbReference type="eggNOG" id="COG5001">
    <property type="taxonomic scope" value="Bacteria"/>
</dbReference>
<dbReference type="InterPro" id="IPR000700">
    <property type="entry name" value="PAS-assoc_C"/>
</dbReference>
<dbReference type="RefSeq" id="WP_008824443.1">
    <property type="nucleotide sequence ID" value="NZ_AFNU02000008.1"/>
</dbReference>
<evidence type="ECO:0000259" key="3">
    <source>
        <dbReference type="PROSITE" id="PS50113"/>
    </source>
</evidence>
<feature type="domain" description="PAS" evidence="2">
    <location>
        <begin position="414"/>
        <end position="464"/>
    </location>
</feature>
<dbReference type="InterPro" id="IPR043128">
    <property type="entry name" value="Rev_trsase/Diguanyl_cyclase"/>
</dbReference>
<dbReference type="CDD" id="cd00130">
    <property type="entry name" value="PAS"/>
    <property type="match status" value="1"/>
</dbReference>
<name>F7PRI4_9MOLU</name>
<dbReference type="Gene3D" id="3.30.450.20">
    <property type="entry name" value="PAS domain"/>
    <property type="match status" value="2"/>
</dbReference>
<sequence length="952" mass="111761">MKKTKRYSIVTRVVKMLLMLMILFTTLLFSQIKTHNLYDLKSKQTTEYIVTLALINEVHDTLLHTYDSFYLYITTEEVSYKELYDQQIAMFTGKKERNSHFTDVAINDKDATINLLANTLDSLYEDEEQYKPLLMSLSQKVEMILYTQGMILNSNQNKNELDVELASLKNNMKMVEEMTFELKSYVHTRFNHINQTVEDQLNVYENLWVLNMSLLYISGLYVILRIYLLLVKPILTGYKNIDKINQGVSTFNWNYKENNELKSLIDSLKQYITISDDRYKLITDQYKKIETFTSAGEINYCEYDSETSQFVIDFSAPCMRRYKVSQQRLSVNIRQYLRYIHENDVIDLREKFNKFISNEDSEFRVEYRIKLEQMTEYAWVLLVAQKSTESEHNFYGVQIDITELKQTRKELETNKEEYQLVVEHSTDLIAKIDPNGTLLFASNSLFKVFNRDQKELIGRNIFDINKEHGIKEEEWFKKLLTPPYSIQRTNKIVTNEGIKYIIWNHDAILDEQDHVSYIFSVGHDITDLKKANEQLQYEAEHDLLTGLLNRRGIFKYLDHLEQHAKKIAAFFIDIDEFKNINDFYGHDIGDDIIKLVAKRLKYINIPNKIVSRLSGDEFLLLIIDFDSLSDLEIYREKLQSVFSEPYFLDELTLGISASLGLAVYPNDTKDPLELITYADIAMYASKRHSSKKCVRITKQLYEDVTYKFNMTNKIKQAIESEEFFMVYQGVYDVIKSQNTFIEALVRWKDDSNTTLLPGEFIPLAEESGLMIELDQTIINTTLKEFSAIKQNDRYKHLKVTINISRNKLLQVNFPERLKKITDHYKLKSSDICIEINENTFIDKINLCKEQIKRLKELGYLIAIDDFGKEYSSLSILNKVDFDIIKVDKTFVDGIKDKSNIEIVKMILNVARVKGKQVIVEGIETKEQKDVLEKLGVRLMQGYYFNYPSKLEI</sequence>
<dbReference type="InterPro" id="IPR001633">
    <property type="entry name" value="EAL_dom"/>
</dbReference>
<dbReference type="AlphaFoldDB" id="F7PRI4"/>
<dbReference type="InterPro" id="IPR000160">
    <property type="entry name" value="GGDEF_dom"/>
</dbReference>
<dbReference type="InterPro" id="IPR035965">
    <property type="entry name" value="PAS-like_dom_sf"/>
</dbReference>
<evidence type="ECO:0000313" key="6">
    <source>
        <dbReference type="EMBL" id="ERJ11689.1"/>
    </source>
</evidence>
<dbReference type="CDD" id="cd01948">
    <property type="entry name" value="EAL"/>
    <property type="match status" value="1"/>
</dbReference>
<evidence type="ECO:0000259" key="5">
    <source>
        <dbReference type="PROSITE" id="PS50887"/>
    </source>
</evidence>
<feature type="coiled-coil region" evidence="1">
    <location>
        <begin position="151"/>
        <end position="178"/>
    </location>
</feature>
<keyword evidence="7" id="KW-1185">Reference proteome</keyword>
<dbReference type="SUPFAM" id="SSF141868">
    <property type="entry name" value="EAL domain-like"/>
    <property type="match status" value="1"/>
</dbReference>
<dbReference type="SUPFAM" id="SSF55785">
    <property type="entry name" value="PYP-like sensor domain (PAS domain)"/>
    <property type="match status" value="1"/>
</dbReference>
<dbReference type="SUPFAM" id="SSF55073">
    <property type="entry name" value="Nucleotide cyclase"/>
    <property type="match status" value="1"/>
</dbReference>
<evidence type="ECO:0000256" key="1">
    <source>
        <dbReference type="SAM" id="Coils"/>
    </source>
</evidence>
<dbReference type="NCBIfam" id="TIGR00254">
    <property type="entry name" value="GGDEF"/>
    <property type="match status" value="1"/>
</dbReference>
<dbReference type="GO" id="GO:0006355">
    <property type="term" value="P:regulation of DNA-templated transcription"/>
    <property type="evidence" value="ECO:0007669"/>
    <property type="project" value="InterPro"/>
</dbReference>
<dbReference type="PROSITE" id="PS50112">
    <property type="entry name" value="PAS"/>
    <property type="match status" value="1"/>
</dbReference>
<dbReference type="Proteomes" id="UP000005707">
    <property type="component" value="Unassembled WGS sequence"/>
</dbReference>
<dbReference type="CDD" id="cd01949">
    <property type="entry name" value="GGDEF"/>
    <property type="match status" value="1"/>
</dbReference>
<dbReference type="PROSITE" id="PS50887">
    <property type="entry name" value="GGDEF"/>
    <property type="match status" value="1"/>
</dbReference>
<dbReference type="OrthoDB" id="384273at2"/>
<dbReference type="SMART" id="SM00091">
    <property type="entry name" value="PAS"/>
    <property type="match status" value="1"/>
</dbReference>
<dbReference type="Gene3D" id="3.30.70.270">
    <property type="match status" value="1"/>
</dbReference>
<dbReference type="Pfam" id="PF00989">
    <property type="entry name" value="PAS"/>
    <property type="match status" value="1"/>
</dbReference>
<dbReference type="PROSITE" id="PS50113">
    <property type="entry name" value="PAC"/>
    <property type="match status" value="1"/>
</dbReference>
<dbReference type="SMART" id="SM00267">
    <property type="entry name" value="GGDEF"/>
    <property type="match status" value="1"/>
</dbReference>
<gene>
    <name evidence="6" type="ORF">HLPCO_002172</name>
</gene>
<dbReference type="InterPro" id="IPR000014">
    <property type="entry name" value="PAS"/>
</dbReference>
<evidence type="ECO:0000259" key="2">
    <source>
        <dbReference type="PROSITE" id="PS50112"/>
    </source>
</evidence>
<dbReference type="STRING" id="1033810.HLPCO_002172"/>
<dbReference type="InterPro" id="IPR035919">
    <property type="entry name" value="EAL_sf"/>
</dbReference>
<dbReference type="PROSITE" id="PS50883">
    <property type="entry name" value="EAL"/>
    <property type="match status" value="1"/>
</dbReference>
<feature type="domain" description="PAC" evidence="3">
    <location>
        <begin position="486"/>
        <end position="537"/>
    </location>
</feature>
<dbReference type="InterPro" id="IPR029787">
    <property type="entry name" value="Nucleotide_cyclase"/>
</dbReference>
<dbReference type="Pfam" id="PF00563">
    <property type="entry name" value="EAL"/>
    <property type="match status" value="1"/>
</dbReference>
<dbReference type="InParanoid" id="F7PRI4"/>
<feature type="domain" description="GGDEF" evidence="5">
    <location>
        <begin position="565"/>
        <end position="699"/>
    </location>
</feature>
<dbReference type="PANTHER" id="PTHR44757">
    <property type="entry name" value="DIGUANYLATE CYCLASE DGCP"/>
    <property type="match status" value="1"/>
</dbReference>
<reference evidence="6 7" key="2">
    <citation type="journal article" date="2013" name="PLoS ONE">
        <title>INDIGO - INtegrated Data Warehouse of MIcrobial GenOmes with Examples from the Red Sea Extremophiles.</title>
        <authorList>
            <person name="Alam I."/>
            <person name="Antunes A."/>
            <person name="Kamau A.A."/>
            <person name="Ba Alawi W."/>
            <person name="Kalkatawi M."/>
            <person name="Stingl U."/>
            <person name="Bajic V.B."/>
        </authorList>
    </citation>
    <scope>NUCLEOTIDE SEQUENCE [LARGE SCALE GENOMIC DNA]</scope>
    <source>
        <strain evidence="6 7">SSD-17B</strain>
    </source>
</reference>
<feature type="domain" description="EAL" evidence="4">
    <location>
        <begin position="707"/>
        <end position="952"/>
    </location>
</feature>
<dbReference type="InterPro" id="IPR013767">
    <property type="entry name" value="PAS_fold"/>
</dbReference>
<comment type="caution">
    <text evidence="6">The sequence shown here is derived from an EMBL/GenBank/DDBJ whole genome shotgun (WGS) entry which is preliminary data.</text>
</comment>
<dbReference type="SMART" id="SM00052">
    <property type="entry name" value="EAL"/>
    <property type="match status" value="1"/>
</dbReference>